<dbReference type="EMBL" id="JBHSAC010000008">
    <property type="protein sequence ID" value="MFC3931363.1"/>
    <property type="molecule type" value="Genomic_DNA"/>
</dbReference>
<name>A0ABV8CYL1_9STRE</name>
<dbReference type="Proteomes" id="UP001595901">
    <property type="component" value="Unassembled WGS sequence"/>
</dbReference>
<comment type="caution">
    <text evidence="1">The sequence shown here is derived from an EMBL/GenBank/DDBJ whole genome shotgun (WGS) entry which is preliminary data.</text>
</comment>
<accession>A0ABV8CYL1</accession>
<dbReference type="RefSeq" id="WP_380429273.1">
    <property type="nucleotide sequence ID" value="NZ_JBHSAC010000008.1"/>
</dbReference>
<evidence type="ECO:0000313" key="2">
    <source>
        <dbReference type="Proteomes" id="UP001595901"/>
    </source>
</evidence>
<gene>
    <name evidence="1" type="ORF">ACFOSE_00910</name>
</gene>
<evidence type="ECO:0000313" key="1">
    <source>
        <dbReference type="EMBL" id="MFC3931363.1"/>
    </source>
</evidence>
<organism evidence="1 2">
    <name type="scientific">Streptococcus dentapri</name>
    <dbReference type="NCBI Taxonomy" id="573564"/>
    <lineage>
        <taxon>Bacteria</taxon>
        <taxon>Bacillati</taxon>
        <taxon>Bacillota</taxon>
        <taxon>Bacilli</taxon>
        <taxon>Lactobacillales</taxon>
        <taxon>Streptococcaceae</taxon>
        <taxon>Streptococcus</taxon>
    </lineage>
</organism>
<sequence length="64" mass="7045">MLKNIKENKNIIIPFAPQNDSVQVQASGVLAWSFWAVVGNGYKNTSTLKRLVTNFQLIAAPVAE</sequence>
<reference evidence="2" key="1">
    <citation type="journal article" date="2019" name="Int. J. Syst. Evol. Microbiol.">
        <title>The Global Catalogue of Microorganisms (GCM) 10K type strain sequencing project: providing services to taxonomists for standard genome sequencing and annotation.</title>
        <authorList>
            <consortium name="The Broad Institute Genomics Platform"/>
            <consortium name="The Broad Institute Genome Sequencing Center for Infectious Disease"/>
            <person name="Wu L."/>
            <person name="Ma J."/>
        </authorList>
    </citation>
    <scope>NUCLEOTIDE SEQUENCE [LARGE SCALE GENOMIC DNA]</scope>
    <source>
        <strain evidence="2">CCUG 58728</strain>
    </source>
</reference>
<keyword evidence="2" id="KW-1185">Reference proteome</keyword>
<proteinExistence type="predicted"/>
<protein>
    <submittedName>
        <fullName evidence="1">Uncharacterized protein</fullName>
    </submittedName>
</protein>